<keyword evidence="9" id="KW-0430">Lectin</keyword>
<dbReference type="GO" id="GO:0004672">
    <property type="term" value="F:protein kinase activity"/>
    <property type="evidence" value="ECO:0007669"/>
    <property type="project" value="InterPro"/>
</dbReference>
<evidence type="ECO:0000256" key="5">
    <source>
        <dbReference type="ARBA" id="ARBA00022527"/>
    </source>
</evidence>
<keyword evidence="20" id="KW-1185">Reference proteome</keyword>
<dbReference type="EnsemblPlants" id="QL06p053545:mrna">
    <property type="protein sequence ID" value="QL06p053545:mrna"/>
    <property type="gene ID" value="QL06p053545"/>
</dbReference>
<dbReference type="PROSITE" id="PS00107">
    <property type="entry name" value="PROTEIN_KINASE_ATP"/>
    <property type="match status" value="1"/>
</dbReference>
<dbReference type="InterPro" id="IPR001245">
    <property type="entry name" value="Ser-Thr/Tyr_kinase_cat_dom"/>
</dbReference>
<keyword evidence="10 16" id="KW-0547">Nucleotide-binding</keyword>
<dbReference type="SUPFAM" id="SSF49899">
    <property type="entry name" value="Concanavalin A-like lectins/glucanases"/>
    <property type="match status" value="1"/>
</dbReference>
<dbReference type="SUPFAM" id="SSF56112">
    <property type="entry name" value="Protein kinase-like (PK-like)"/>
    <property type="match status" value="1"/>
</dbReference>
<evidence type="ECO:0000313" key="19">
    <source>
        <dbReference type="EnsemblPlants" id="QL06p053545:mrna"/>
    </source>
</evidence>
<keyword evidence="13" id="KW-1133">Transmembrane helix</keyword>
<dbReference type="OMA" id="WIQYDGG"/>
<feature type="binding site" evidence="16">
    <location>
        <position position="428"/>
    </location>
    <ligand>
        <name>ATP</name>
        <dbReference type="ChEBI" id="CHEBI:30616"/>
    </ligand>
</feature>
<keyword evidence="14" id="KW-0472">Membrane</keyword>
<dbReference type="InterPro" id="IPR011009">
    <property type="entry name" value="Kinase-like_dom_sf"/>
</dbReference>
<dbReference type="InParanoid" id="A0A7N2M1S4"/>
<reference evidence="19 20" key="1">
    <citation type="journal article" date="2016" name="G3 (Bethesda)">
        <title>First Draft Assembly and Annotation of the Genome of a California Endemic Oak Quercus lobata Nee (Fagaceae).</title>
        <authorList>
            <person name="Sork V.L."/>
            <person name="Fitz-Gibbon S.T."/>
            <person name="Puiu D."/>
            <person name="Crepeau M."/>
            <person name="Gugger P.F."/>
            <person name="Sherman R."/>
            <person name="Stevens K."/>
            <person name="Langley C.H."/>
            <person name="Pellegrini M."/>
            <person name="Salzberg S.L."/>
        </authorList>
    </citation>
    <scope>NUCLEOTIDE SEQUENCE [LARGE SCALE GENOMIC DNA]</scope>
    <source>
        <strain evidence="19 20">cv. SW786</strain>
    </source>
</reference>
<comment type="similarity">
    <text evidence="3">In the N-terminal section; belongs to the leguminous lectin family.</text>
</comment>
<proteinExistence type="inferred from homology"/>
<dbReference type="GeneID" id="115994376"/>
<dbReference type="InterPro" id="IPR017441">
    <property type="entry name" value="Protein_kinase_ATP_BS"/>
</dbReference>
<dbReference type="Proteomes" id="UP000594261">
    <property type="component" value="Chromosome 6"/>
</dbReference>
<evidence type="ECO:0000256" key="3">
    <source>
        <dbReference type="ARBA" id="ARBA00008536"/>
    </source>
</evidence>
<keyword evidence="8" id="KW-0732">Signal</keyword>
<dbReference type="GO" id="GO:0005524">
    <property type="term" value="F:ATP binding"/>
    <property type="evidence" value="ECO:0007669"/>
    <property type="project" value="UniProtKB-UniRule"/>
</dbReference>
<dbReference type="Gramene" id="QL06p053545:mrna">
    <property type="protein sequence ID" value="QL06p053545:mrna"/>
    <property type="gene ID" value="QL06p053545"/>
</dbReference>
<evidence type="ECO:0000256" key="4">
    <source>
        <dbReference type="ARBA" id="ARBA00010217"/>
    </source>
</evidence>
<dbReference type="Pfam" id="PF07714">
    <property type="entry name" value="PK_Tyr_Ser-Thr"/>
    <property type="match status" value="1"/>
</dbReference>
<reference evidence="19" key="2">
    <citation type="submission" date="2021-01" db="UniProtKB">
        <authorList>
            <consortium name="EnsemblPlants"/>
        </authorList>
    </citation>
    <scope>IDENTIFICATION</scope>
</reference>
<evidence type="ECO:0000256" key="13">
    <source>
        <dbReference type="ARBA" id="ARBA00022989"/>
    </source>
</evidence>
<dbReference type="CDD" id="cd14066">
    <property type="entry name" value="STKc_IRAK"/>
    <property type="match status" value="1"/>
</dbReference>
<dbReference type="AlphaFoldDB" id="A0A7N2M1S4"/>
<dbReference type="Pfam" id="PF00139">
    <property type="entry name" value="Lectin_legB"/>
    <property type="match status" value="1"/>
</dbReference>
<evidence type="ECO:0000256" key="9">
    <source>
        <dbReference type="ARBA" id="ARBA00022734"/>
    </source>
</evidence>
<organism evidence="19 20">
    <name type="scientific">Quercus lobata</name>
    <name type="common">Valley oak</name>
    <dbReference type="NCBI Taxonomy" id="97700"/>
    <lineage>
        <taxon>Eukaryota</taxon>
        <taxon>Viridiplantae</taxon>
        <taxon>Streptophyta</taxon>
        <taxon>Embryophyta</taxon>
        <taxon>Tracheophyta</taxon>
        <taxon>Spermatophyta</taxon>
        <taxon>Magnoliopsida</taxon>
        <taxon>eudicotyledons</taxon>
        <taxon>Gunneridae</taxon>
        <taxon>Pentapetalae</taxon>
        <taxon>rosids</taxon>
        <taxon>fabids</taxon>
        <taxon>Fagales</taxon>
        <taxon>Fagaceae</taxon>
        <taxon>Quercus</taxon>
    </lineage>
</organism>
<keyword evidence="6" id="KW-0808">Transferase</keyword>
<evidence type="ECO:0000256" key="17">
    <source>
        <dbReference type="SAM" id="Coils"/>
    </source>
</evidence>
<dbReference type="RefSeq" id="XP_030974361.1">
    <property type="nucleotide sequence ID" value="XM_031118501.1"/>
</dbReference>
<dbReference type="GO" id="GO:0016020">
    <property type="term" value="C:membrane"/>
    <property type="evidence" value="ECO:0007669"/>
    <property type="project" value="UniProtKB-SubCell"/>
</dbReference>
<keyword evidence="11" id="KW-0418">Kinase</keyword>
<dbReference type="InterPro" id="IPR000719">
    <property type="entry name" value="Prot_kinase_dom"/>
</dbReference>
<feature type="coiled-coil region" evidence="17">
    <location>
        <begin position="1"/>
        <end position="28"/>
    </location>
</feature>
<accession>A0A7N2M1S4</accession>
<sequence length="751" mass="82279">MNRWSAEIEELRRQMKRLIMDLQLQVQVRMIRNSNIIVLLWFLAAAAFFEAHSQATPADTYKFGGPFDSSYYTTFAVVSPATISNEALQVTPDSAGNFTLSNRSGRVLFNHSFKVWEDLAGAGGGGGVKVASFNSSFLLNIYRVNKSTAAGEGLAFIIAPDLDLPTGSDGQYLGLTNSTTDGNSTNRLIAIELDTFKQDFDPDSNHVGLDINSVRSYKTVSLSPLGIQLAPNDTRFYMVWIQYDGGNKSLSVFMAEQMQDKQGKPQQYTVDKPNKPVLTADLDLGSLVNKNSYFGFAASTGTSDIQLNCVLRWNLTVENLPGGDEESSSSHEGLKIGLGVGVPCLVLVLMGIAGLGYYVHKKRVAAAASGPNILGALKSLPGTPREFSFKELKSATNNFDEKHRLGQGGFGVVYKGVIPKENLQVAVKRFSRGNLKGKDDFLAELTIINRLRHKHLVRLLGWCHKNGVLLLVYEYMPNGSLDNHLFCGPESNTTLEWELRYKIISGVASALHYLHNEYDQRVVHRDLKASNIMLDSYFNARLGDFGLARALDNEKTSYAELEGVPGTMGYIAPECFHTGKATCESDVYGFGAVLLEVVCGQRPWTKIAGFQFLVDWVWWLHREGRILDAVDERLQGDEYVVEEAQRLLLLGLACSHPIAGERPKTQTIIQIISGAVAVPHVPPFKPAFVWPSTMPDSSNSNSTMANATTADSTPISMSSWRFGSGSESAGWTPHYASRESCGGAGGGYSDI</sequence>
<dbReference type="InterPro" id="IPR008271">
    <property type="entry name" value="Ser/Thr_kinase_AS"/>
</dbReference>
<dbReference type="KEGG" id="qlo:115994376"/>
<evidence type="ECO:0000256" key="11">
    <source>
        <dbReference type="ARBA" id="ARBA00022777"/>
    </source>
</evidence>
<dbReference type="PROSITE" id="PS00108">
    <property type="entry name" value="PROTEIN_KINASE_ST"/>
    <property type="match status" value="1"/>
</dbReference>
<dbReference type="PANTHER" id="PTHR27007">
    <property type="match status" value="1"/>
</dbReference>
<evidence type="ECO:0000256" key="16">
    <source>
        <dbReference type="PROSITE-ProRule" id="PRU10141"/>
    </source>
</evidence>
<evidence type="ECO:0000313" key="20">
    <source>
        <dbReference type="Proteomes" id="UP000594261"/>
    </source>
</evidence>
<dbReference type="Gene3D" id="1.10.510.10">
    <property type="entry name" value="Transferase(Phosphotransferase) domain 1"/>
    <property type="match status" value="1"/>
</dbReference>
<evidence type="ECO:0000256" key="1">
    <source>
        <dbReference type="ARBA" id="ARBA00004479"/>
    </source>
</evidence>
<dbReference type="FunFam" id="1.10.510.10:FF:000444">
    <property type="entry name" value="probable L-type lectin-domain containing receptor kinase S.5"/>
    <property type="match status" value="1"/>
</dbReference>
<keyword evidence="12 16" id="KW-0067">ATP-binding</keyword>
<dbReference type="PROSITE" id="PS50011">
    <property type="entry name" value="PROTEIN_KINASE_DOM"/>
    <property type="match status" value="1"/>
</dbReference>
<evidence type="ECO:0000256" key="12">
    <source>
        <dbReference type="ARBA" id="ARBA00022840"/>
    </source>
</evidence>
<evidence type="ECO:0000256" key="15">
    <source>
        <dbReference type="ARBA" id="ARBA00023170"/>
    </source>
</evidence>
<name>A0A7N2M1S4_QUELO</name>
<evidence type="ECO:0000256" key="8">
    <source>
        <dbReference type="ARBA" id="ARBA00022729"/>
    </source>
</evidence>
<keyword evidence="7" id="KW-0812">Transmembrane</keyword>
<comment type="similarity">
    <text evidence="2">Belongs to the leguminous lectin family.</text>
</comment>
<keyword evidence="15" id="KW-0675">Receptor</keyword>
<evidence type="ECO:0000256" key="10">
    <source>
        <dbReference type="ARBA" id="ARBA00022741"/>
    </source>
</evidence>
<keyword evidence="5" id="KW-0723">Serine/threonine-protein kinase</keyword>
<evidence type="ECO:0000256" key="7">
    <source>
        <dbReference type="ARBA" id="ARBA00022692"/>
    </source>
</evidence>
<evidence type="ECO:0000256" key="6">
    <source>
        <dbReference type="ARBA" id="ARBA00022679"/>
    </source>
</evidence>
<keyword evidence="17" id="KW-0175">Coiled coil</keyword>
<dbReference type="InterPro" id="IPR001220">
    <property type="entry name" value="Legume_lectin_dom"/>
</dbReference>
<dbReference type="EMBL" id="LRBV02000006">
    <property type="status" value="NOT_ANNOTATED_CDS"/>
    <property type="molecule type" value="Genomic_DNA"/>
</dbReference>
<evidence type="ECO:0000256" key="2">
    <source>
        <dbReference type="ARBA" id="ARBA00007606"/>
    </source>
</evidence>
<dbReference type="Gene3D" id="3.30.200.20">
    <property type="entry name" value="Phosphorylase Kinase, domain 1"/>
    <property type="match status" value="1"/>
</dbReference>
<comment type="similarity">
    <text evidence="4">In the C-terminal section; belongs to the protein kinase superfamily. Ser/Thr protein kinase family.</text>
</comment>
<dbReference type="InterPro" id="IPR050528">
    <property type="entry name" value="L-type_Lectin-RKs"/>
</dbReference>
<protein>
    <recommendedName>
        <fullName evidence="18">Protein kinase domain-containing protein</fullName>
    </recommendedName>
</protein>
<dbReference type="InterPro" id="IPR013320">
    <property type="entry name" value="ConA-like_dom_sf"/>
</dbReference>
<feature type="domain" description="Protein kinase" evidence="18">
    <location>
        <begin position="399"/>
        <end position="681"/>
    </location>
</feature>
<comment type="subcellular location">
    <subcellularLocation>
        <location evidence="1">Membrane</location>
        <topology evidence="1">Single-pass type I membrane protein</topology>
    </subcellularLocation>
</comment>
<dbReference type="Gene3D" id="2.60.120.200">
    <property type="match status" value="1"/>
</dbReference>
<dbReference type="FunFam" id="3.30.200.20:FF:000320">
    <property type="entry name" value="probable L-type lectin-domain containing receptor kinase S.5"/>
    <property type="match status" value="1"/>
</dbReference>
<dbReference type="GO" id="GO:0030246">
    <property type="term" value="F:carbohydrate binding"/>
    <property type="evidence" value="ECO:0007669"/>
    <property type="project" value="UniProtKB-KW"/>
</dbReference>
<evidence type="ECO:0000256" key="14">
    <source>
        <dbReference type="ARBA" id="ARBA00023136"/>
    </source>
</evidence>
<dbReference type="SMART" id="SM00220">
    <property type="entry name" value="S_TKc"/>
    <property type="match status" value="1"/>
</dbReference>
<dbReference type="OrthoDB" id="1913956at2759"/>
<dbReference type="CDD" id="cd06899">
    <property type="entry name" value="lectin_legume_LecRK_Arcelin_ConA"/>
    <property type="match status" value="1"/>
</dbReference>
<evidence type="ECO:0000259" key="18">
    <source>
        <dbReference type="PROSITE" id="PS50011"/>
    </source>
</evidence>
<gene>
    <name evidence="19" type="primary">LOC115994376</name>
</gene>